<name>A0A9P6H2R9_9AGAM</name>
<protein>
    <submittedName>
        <fullName evidence="2">Uncharacterized protein</fullName>
    </submittedName>
</protein>
<evidence type="ECO:0000256" key="1">
    <source>
        <dbReference type="SAM" id="MobiDB-lite"/>
    </source>
</evidence>
<dbReference type="OrthoDB" id="2688393at2759"/>
<dbReference type="Proteomes" id="UP000736335">
    <property type="component" value="Unassembled WGS sequence"/>
</dbReference>
<organism evidence="2 3">
    <name type="scientific">Thelephora terrestris</name>
    <dbReference type="NCBI Taxonomy" id="56493"/>
    <lineage>
        <taxon>Eukaryota</taxon>
        <taxon>Fungi</taxon>
        <taxon>Dikarya</taxon>
        <taxon>Basidiomycota</taxon>
        <taxon>Agaricomycotina</taxon>
        <taxon>Agaricomycetes</taxon>
        <taxon>Thelephorales</taxon>
        <taxon>Thelephoraceae</taxon>
        <taxon>Thelephora</taxon>
    </lineage>
</organism>
<dbReference type="EMBL" id="WIUZ02000025">
    <property type="protein sequence ID" value="KAF9777995.1"/>
    <property type="molecule type" value="Genomic_DNA"/>
</dbReference>
<proteinExistence type="predicted"/>
<evidence type="ECO:0000313" key="3">
    <source>
        <dbReference type="Proteomes" id="UP000736335"/>
    </source>
</evidence>
<accession>A0A9P6H2R9</accession>
<gene>
    <name evidence="2" type="ORF">BJ322DRAFT_1114538</name>
</gene>
<evidence type="ECO:0000313" key="2">
    <source>
        <dbReference type="EMBL" id="KAF9777995.1"/>
    </source>
</evidence>
<feature type="compositionally biased region" description="Basic and acidic residues" evidence="1">
    <location>
        <begin position="56"/>
        <end position="72"/>
    </location>
</feature>
<reference evidence="2" key="1">
    <citation type="journal article" date="2020" name="Nat. Commun.">
        <title>Large-scale genome sequencing of mycorrhizal fungi provides insights into the early evolution of symbiotic traits.</title>
        <authorList>
            <person name="Miyauchi S."/>
            <person name="Kiss E."/>
            <person name="Kuo A."/>
            <person name="Drula E."/>
            <person name="Kohler A."/>
            <person name="Sanchez-Garcia M."/>
            <person name="Morin E."/>
            <person name="Andreopoulos B."/>
            <person name="Barry K.W."/>
            <person name="Bonito G."/>
            <person name="Buee M."/>
            <person name="Carver A."/>
            <person name="Chen C."/>
            <person name="Cichocki N."/>
            <person name="Clum A."/>
            <person name="Culley D."/>
            <person name="Crous P.W."/>
            <person name="Fauchery L."/>
            <person name="Girlanda M."/>
            <person name="Hayes R.D."/>
            <person name="Keri Z."/>
            <person name="LaButti K."/>
            <person name="Lipzen A."/>
            <person name="Lombard V."/>
            <person name="Magnuson J."/>
            <person name="Maillard F."/>
            <person name="Murat C."/>
            <person name="Nolan M."/>
            <person name="Ohm R.A."/>
            <person name="Pangilinan J."/>
            <person name="Pereira M.F."/>
            <person name="Perotto S."/>
            <person name="Peter M."/>
            <person name="Pfister S."/>
            <person name="Riley R."/>
            <person name="Sitrit Y."/>
            <person name="Stielow J.B."/>
            <person name="Szollosi G."/>
            <person name="Zifcakova L."/>
            <person name="Stursova M."/>
            <person name="Spatafora J.W."/>
            <person name="Tedersoo L."/>
            <person name="Vaario L.M."/>
            <person name="Yamada A."/>
            <person name="Yan M."/>
            <person name="Wang P."/>
            <person name="Xu J."/>
            <person name="Bruns T."/>
            <person name="Baldrian P."/>
            <person name="Vilgalys R."/>
            <person name="Dunand C."/>
            <person name="Henrissat B."/>
            <person name="Grigoriev I.V."/>
            <person name="Hibbett D."/>
            <person name="Nagy L.G."/>
            <person name="Martin F.M."/>
        </authorList>
    </citation>
    <scope>NUCLEOTIDE SEQUENCE</scope>
    <source>
        <strain evidence="2">UH-Tt-Lm1</strain>
    </source>
</reference>
<keyword evidence="3" id="KW-1185">Reference proteome</keyword>
<comment type="caution">
    <text evidence="2">The sequence shown here is derived from an EMBL/GenBank/DDBJ whole genome shotgun (WGS) entry which is preliminary data.</text>
</comment>
<dbReference type="AlphaFoldDB" id="A0A9P6H2R9"/>
<feature type="region of interest" description="Disordered" evidence="1">
    <location>
        <begin position="47"/>
        <end position="87"/>
    </location>
</feature>
<reference evidence="2" key="2">
    <citation type="submission" date="2020-11" db="EMBL/GenBank/DDBJ databases">
        <authorList>
            <consortium name="DOE Joint Genome Institute"/>
            <person name="Kuo A."/>
            <person name="Miyauchi S."/>
            <person name="Kiss E."/>
            <person name="Drula E."/>
            <person name="Kohler A."/>
            <person name="Sanchez-Garcia M."/>
            <person name="Andreopoulos B."/>
            <person name="Barry K.W."/>
            <person name="Bonito G."/>
            <person name="Buee M."/>
            <person name="Carver A."/>
            <person name="Chen C."/>
            <person name="Cichocki N."/>
            <person name="Clum A."/>
            <person name="Culley D."/>
            <person name="Crous P.W."/>
            <person name="Fauchery L."/>
            <person name="Girlanda M."/>
            <person name="Hayes R."/>
            <person name="Keri Z."/>
            <person name="Labutti K."/>
            <person name="Lipzen A."/>
            <person name="Lombard V."/>
            <person name="Magnuson J."/>
            <person name="Maillard F."/>
            <person name="Morin E."/>
            <person name="Murat C."/>
            <person name="Nolan M."/>
            <person name="Ohm R."/>
            <person name="Pangilinan J."/>
            <person name="Pereira M."/>
            <person name="Perotto S."/>
            <person name="Peter M."/>
            <person name="Riley R."/>
            <person name="Sitrit Y."/>
            <person name="Stielow B."/>
            <person name="Szollosi G."/>
            <person name="Zifcakova L."/>
            <person name="Stursova M."/>
            <person name="Spatafora J.W."/>
            <person name="Tedersoo L."/>
            <person name="Vaario L.-M."/>
            <person name="Yamada A."/>
            <person name="Yan M."/>
            <person name="Wang P."/>
            <person name="Xu J."/>
            <person name="Bruns T."/>
            <person name="Baldrian P."/>
            <person name="Vilgalys R."/>
            <person name="Henrissat B."/>
            <person name="Grigoriev I.V."/>
            <person name="Hibbett D."/>
            <person name="Nagy L.G."/>
            <person name="Martin F.M."/>
        </authorList>
    </citation>
    <scope>NUCLEOTIDE SEQUENCE</scope>
    <source>
        <strain evidence="2">UH-Tt-Lm1</strain>
    </source>
</reference>
<sequence>MPPSLNGQCPSCHRWFETEAAVLRHMNHRSTSCLTWFDYLESISPHPGYPSSRNQSNRDEATRSDDTTHSDEPMLEDEPVSDSNRPRYEDIHPNAPFVFGSGPGFIDAFNSNRHAEKRKSNLYYLFYHKEEWGLASWLSRSGLSMRAIDDFLALPIVRQLSLSFVTAKTLRSRIEDLPKAPAWNTQTVSLSGYETVKPVVELAGVVVKRSIRTLTSPSWFT</sequence>